<keyword evidence="3" id="KW-1185">Reference proteome</keyword>
<dbReference type="Proteomes" id="UP000077266">
    <property type="component" value="Unassembled WGS sequence"/>
</dbReference>
<dbReference type="InterPro" id="IPR036047">
    <property type="entry name" value="F-box-like_dom_sf"/>
</dbReference>
<dbReference type="Gene3D" id="1.20.1280.50">
    <property type="match status" value="1"/>
</dbReference>
<evidence type="ECO:0000313" key="3">
    <source>
        <dbReference type="Proteomes" id="UP000077266"/>
    </source>
</evidence>
<dbReference type="AlphaFoldDB" id="A0A165FBS6"/>
<protein>
    <recommendedName>
        <fullName evidence="1">F-box domain-containing protein</fullName>
    </recommendedName>
</protein>
<proteinExistence type="predicted"/>
<organism evidence="2 3">
    <name type="scientific">Exidia glandulosa HHB12029</name>
    <dbReference type="NCBI Taxonomy" id="1314781"/>
    <lineage>
        <taxon>Eukaryota</taxon>
        <taxon>Fungi</taxon>
        <taxon>Dikarya</taxon>
        <taxon>Basidiomycota</taxon>
        <taxon>Agaricomycotina</taxon>
        <taxon>Agaricomycetes</taxon>
        <taxon>Auriculariales</taxon>
        <taxon>Exidiaceae</taxon>
        <taxon>Exidia</taxon>
    </lineage>
</organism>
<dbReference type="OrthoDB" id="722566at2759"/>
<dbReference type="PROSITE" id="PS50181">
    <property type="entry name" value="FBOX"/>
    <property type="match status" value="1"/>
</dbReference>
<dbReference type="UniPathway" id="UPA00143"/>
<dbReference type="SUPFAM" id="SSF81383">
    <property type="entry name" value="F-box domain"/>
    <property type="match status" value="1"/>
</dbReference>
<gene>
    <name evidence="2" type="ORF">EXIGLDRAFT_838998</name>
</gene>
<feature type="domain" description="F-box" evidence="1">
    <location>
        <begin position="4"/>
        <end position="51"/>
    </location>
</feature>
<dbReference type="GO" id="GO:0016567">
    <property type="term" value="P:protein ubiquitination"/>
    <property type="evidence" value="ECO:0007669"/>
    <property type="project" value="UniProtKB-UniPathway"/>
</dbReference>
<dbReference type="Pfam" id="PF12014">
    <property type="entry name" value="Cyclin_D1_bind"/>
    <property type="match status" value="1"/>
</dbReference>
<evidence type="ECO:0000259" key="1">
    <source>
        <dbReference type="PROSITE" id="PS50181"/>
    </source>
</evidence>
<name>A0A165FBS6_EXIGL</name>
<reference evidence="2 3" key="1">
    <citation type="journal article" date="2016" name="Mol. Biol. Evol.">
        <title>Comparative Genomics of Early-Diverging Mushroom-Forming Fungi Provides Insights into the Origins of Lignocellulose Decay Capabilities.</title>
        <authorList>
            <person name="Nagy L.G."/>
            <person name="Riley R."/>
            <person name="Tritt A."/>
            <person name="Adam C."/>
            <person name="Daum C."/>
            <person name="Floudas D."/>
            <person name="Sun H."/>
            <person name="Yadav J.S."/>
            <person name="Pangilinan J."/>
            <person name="Larsson K.H."/>
            <person name="Matsuura K."/>
            <person name="Barry K."/>
            <person name="Labutti K."/>
            <person name="Kuo R."/>
            <person name="Ohm R.A."/>
            <person name="Bhattacharya S.S."/>
            <person name="Shirouzu T."/>
            <person name="Yoshinaga Y."/>
            <person name="Martin F.M."/>
            <person name="Grigoriev I.V."/>
            <person name="Hibbett D.S."/>
        </authorList>
    </citation>
    <scope>NUCLEOTIDE SEQUENCE [LARGE SCALE GENOMIC DNA]</scope>
    <source>
        <strain evidence="2 3">HHB12029</strain>
    </source>
</reference>
<sequence>MSHASCFDLCPDELVVRVLDELDPNDVLSTVACLSRRFSRIAQDDGLWWRFCARALAVSTTERDAGFRRDAWMHGARSERSQTPPLTPLDFWKRFLRVWAPRLGWWAEMDGAHGAIFRIAADMTAGILRCDQVVLVNELDTDDDGNRHIPLGVVLDRSVLSIATDSDTQTYLDIHLLQPAVQFQDTFTARFDVRHGAILRANGHNIAANSVYHETIRPWILLDNAPRPPFPTPALIPALRDPPPRPMTKDWMLRTLQFRYGPRHLIPLRNPAELDDEGPVRTGWYSGTYGAHGCEFVYIRTVDAADTFDGVNWPWDTLPASAPTTGRFLEAIKLTGDPNIPKGQRSFVGFLSSPETRSGAGPIPDTSERSQFTPWPMVPQALPNRYTRASVMQDYFGNATGVTAPGYARIAARWFRDPRWTPCIVHVASRVEVELFWTEMGIVTTFRYVDLN</sequence>
<dbReference type="Pfam" id="PF12937">
    <property type="entry name" value="F-box-like"/>
    <property type="match status" value="1"/>
</dbReference>
<dbReference type="InterPro" id="IPR001810">
    <property type="entry name" value="F-box_dom"/>
</dbReference>
<dbReference type="InParanoid" id="A0A165FBS6"/>
<dbReference type="STRING" id="1314781.A0A165FBS6"/>
<evidence type="ECO:0000313" key="2">
    <source>
        <dbReference type="EMBL" id="KZV88740.1"/>
    </source>
</evidence>
<accession>A0A165FBS6</accession>
<dbReference type="EMBL" id="KV426091">
    <property type="protein sequence ID" value="KZV88740.1"/>
    <property type="molecule type" value="Genomic_DNA"/>
</dbReference>